<evidence type="ECO:0000313" key="2">
    <source>
        <dbReference type="EMBL" id="TNN73793.1"/>
    </source>
</evidence>
<evidence type="ECO:0000256" key="1">
    <source>
        <dbReference type="SAM" id="MobiDB-lite"/>
    </source>
</evidence>
<feature type="compositionally biased region" description="Polar residues" evidence="1">
    <location>
        <begin position="1"/>
        <end position="12"/>
    </location>
</feature>
<feature type="region of interest" description="Disordered" evidence="1">
    <location>
        <begin position="1"/>
        <end position="25"/>
    </location>
</feature>
<dbReference type="Proteomes" id="UP000314294">
    <property type="component" value="Unassembled WGS sequence"/>
</dbReference>
<gene>
    <name evidence="2" type="ORF">EYF80_016001</name>
</gene>
<accession>A0A4Z2I9J4</accession>
<proteinExistence type="predicted"/>
<dbReference type="EMBL" id="SRLO01000121">
    <property type="protein sequence ID" value="TNN73793.1"/>
    <property type="molecule type" value="Genomic_DNA"/>
</dbReference>
<name>A0A4Z2I9J4_9TELE</name>
<protein>
    <submittedName>
        <fullName evidence="2">Uncharacterized protein</fullName>
    </submittedName>
</protein>
<sequence>MQQSSAGSSAFVSPQRAAQKPRPGRLAARYCLAPSAGGAAYKSMSWSTSSMGRAKLGRLDSEPPLLLREWPPETGRRNRGGGGETNTGKQREEGGGGGRRRREAEERESR</sequence>
<comment type="caution">
    <text evidence="2">The sequence shown here is derived from an EMBL/GenBank/DDBJ whole genome shotgun (WGS) entry which is preliminary data.</text>
</comment>
<evidence type="ECO:0000313" key="3">
    <source>
        <dbReference type="Proteomes" id="UP000314294"/>
    </source>
</evidence>
<reference evidence="2 3" key="1">
    <citation type="submission" date="2019-03" db="EMBL/GenBank/DDBJ databases">
        <title>First draft genome of Liparis tanakae, snailfish: a comprehensive survey of snailfish specific genes.</title>
        <authorList>
            <person name="Kim W."/>
            <person name="Song I."/>
            <person name="Jeong J.-H."/>
            <person name="Kim D."/>
            <person name="Kim S."/>
            <person name="Ryu S."/>
            <person name="Song J.Y."/>
            <person name="Lee S.K."/>
        </authorList>
    </citation>
    <scope>NUCLEOTIDE SEQUENCE [LARGE SCALE GENOMIC DNA]</scope>
    <source>
        <tissue evidence="2">Muscle</tissue>
    </source>
</reference>
<dbReference type="AlphaFoldDB" id="A0A4Z2I9J4"/>
<feature type="region of interest" description="Disordered" evidence="1">
    <location>
        <begin position="37"/>
        <end position="110"/>
    </location>
</feature>
<organism evidence="2 3">
    <name type="scientific">Liparis tanakae</name>
    <name type="common">Tanaka's snailfish</name>
    <dbReference type="NCBI Taxonomy" id="230148"/>
    <lineage>
        <taxon>Eukaryota</taxon>
        <taxon>Metazoa</taxon>
        <taxon>Chordata</taxon>
        <taxon>Craniata</taxon>
        <taxon>Vertebrata</taxon>
        <taxon>Euteleostomi</taxon>
        <taxon>Actinopterygii</taxon>
        <taxon>Neopterygii</taxon>
        <taxon>Teleostei</taxon>
        <taxon>Neoteleostei</taxon>
        <taxon>Acanthomorphata</taxon>
        <taxon>Eupercaria</taxon>
        <taxon>Perciformes</taxon>
        <taxon>Cottioidei</taxon>
        <taxon>Cottales</taxon>
        <taxon>Liparidae</taxon>
        <taxon>Liparis</taxon>
    </lineage>
</organism>
<keyword evidence="3" id="KW-1185">Reference proteome</keyword>